<comment type="caution">
    <text evidence="9">The sequence shown here is derived from an EMBL/GenBank/DDBJ whole genome shotgun (WGS) entry which is preliminary data.</text>
</comment>
<accession>A0A831X101</accession>
<dbReference type="PANTHER" id="PTHR43266">
    <property type="entry name" value="MACROLIDE-EFFLUX PROTEIN"/>
    <property type="match status" value="1"/>
</dbReference>
<gene>
    <name evidence="9" type="ORF">ENP34_09980</name>
</gene>
<feature type="transmembrane region" description="Helical" evidence="7">
    <location>
        <begin position="150"/>
        <end position="174"/>
    </location>
</feature>
<feature type="transmembrane region" description="Helical" evidence="7">
    <location>
        <begin position="214"/>
        <end position="231"/>
    </location>
</feature>
<feature type="transmembrane region" description="Helical" evidence="7">
    <location>
        <begin position="378"/>
        <end position="402"/>
    </location>
</feature>
<feature type="domain" description="Major facilitator superfamily (MFS) profile" evidence="8">
    <location>
        <begin position="67"/>
        <end position="468"/>
    </location>
</feature>
<comment type="subcellular location">
    <subcellularLocation>
        <location evidence="1">Cell membrane</location>
        <topology evidence="1">Multi-pass membrane protein</topology>
    </subcellularLocation>
</comment>
<dbReference type="InterPro" id="IPR036259">
    <property type="entry name" value="MFS_trans_sf"/>
</dbReference>
<dbReference type="InterPro" id="IPR020846">
    <property type="entry name" value="MFS_dom"/>
</dbReference>
<sequence length="482" mass="50221">MGRRKSTTLLVAVDSTSRYPYPGAPAMGILCKELIGHRQWGRGHTPGQTWSATWGIGGRMRLQGKPLALLIGNRNFAALWSSDLIVTLGDRIHRVALAALIWHLTGSLMDAGVAFIASSLPDLALGPLAGVAVDRWDRRKIMIASDLARIVPVLLIPILAPISLWSVYVLLFLLNTASIMHRPAKVASIPSVVPSSQLTAANSFSSMVESVGDLAGYPLAGVGVGLLSGWLGTETGLTAAFGGTALCYALSALILLGLRLPLVERAEESSLQQVWEELVIGLRFLARHPIVRTNTAVLLLGPFAAGIAMPLLIGYAYEVIGDDELAYAMLNFGIGLGSVVGAAGLALFGARRLGTLVIAGLGLMGVAILGLASTTMLWTAVLLMAVTGVGNMMVLIPSVTIVHRCTPAHLLGRVFSFRSTLIFTALIVANGIGGWAGDAFGVLPVLAITGAGLLGGAVLAAMVPACRQADGLETAARPIPGD</sequence>
<keyword evidence="4 7" id="KW-0812">Transmembrane</keyword>
<dbReference type="PANTHER" id="PTHR43266:SF2">
    <property type="entry name" value="MAJOR FACILITATOR SUPERFAMILY (MFS) PROFILE DOMAIN-CONTAINING PROTEIN"/>
    <property type="match status" value="1"/>
</dbReference>
<evidence type="ECO:0000256" key="1">
    <source>
        <dbReference type="ARBA" id="ARBA00004651"/>
    </source>
</evidence>
<dbReference type="CDD" id="cd06173">
    <property type="entry name" value="MFS_MefA_like"/>
    <property type="match status" value="1"/>
</dbReference>
<evidence type="ECO:0000313" key="9">
    <source>
        <dbReference type="EMBL" id="HEG91749.1"/>
    </source>
</evidence>
<dbReference type="SUPFAM" id="SSF103473">
    <property type="entry name" value="MFS general substrate transporter"/>
    <property type="match status" value="1"/>
</dbReference>
<feature type="transmembrane region" description="Helical" evidence="7">
    <location>
        <begin position="353"/>
        <end position="372"/>
    </location>
</feature>
<keyword evidence="6 7" id="KW-0472">Membrane</keyword>
<dbReference type="GO" id="GO:0022857">
    <property type="term" value="F:transmembrane transporter activity"/>
    <property type="evidence" value="ECO:0007669"/>
    <property type="project" value="InterPro"/>
</dbReference>
<dbReference type="GO" id="GO:0005886">
    <property type="term" value="C:plasma membrane"/>
    <property type="evidence" value="ECO:0007669"/>
    <property type="project" value="UniProtKB-SubCell"/>
</dbReference>
<proteinExistence type="predicted"/>
<feature type="transmembrane region" description="Helical" evidence="7">
    <location>
        <begin position="95"/>
        <end position="117"/>
    </location>
</feature>
<organism evidence="9">
    <name type="scientific">Thermorudis peleae</name>
    <dbReference type="NCBI Taxonomy" id="1382356"/>
    <lineage>
        <taxon>Bacteria</taxon>
        <taxon>Pseudomonadati</taxon>
        <taxon>Thermomicrobiota</taxon>
        <taxon>Thermomicrobia</taxon>
        <taxon>Thermomicrobia incertae sedis</taxon>
        <taxon>Thermorudis</taxon>
    </lineage>
</organism>
<evidence type="ECO:0000259" key="8">
    <source>
        <dbReference type="PROSITE" id="PS50850"/>
    </source>
</evidence>
<evidence type="ECO:0000256" key="6">
    <source>
        <dbReference type="ARBA" id="ARBA00023136"/>
    </source>
</evidence>
<keyword evidence="5 7" id="KW-1133">Transmembrane helix</keyword>
<evidence type="ECO:0000256" key="4">
    <source>
        <dbReference type="ARBA" id="ARBA00022692"/>
    </source>
</evidence>
<reference evidence="9" key="1">
    <citation type="journal article" date="2020" name="mSystems">
        <title>Genome- and Community-Level Interaction Insights into Carbon Utilization and Element Cycling Functions of Hydrothermarchaeota in Hydrothermal Sediment.</title>
        <authorList>
            <person name="Zhou Z."/>
            <person name="Liu Y."/>
            <person name="Xu W."/>
            <person name="Pan J."/>
            <person name="Luo Z.H."/>
            <person name="Li M."/>
        </authorList>
    </citation>
    <scope>NUCLEOTIDE SEQUENCE [LARGE SCALE GENOMIC DNA]</scope>
    <source>
        <strain evidence="9">SpSt-210</strain>
    </source>
</reference>
<name>A0A831X101_9BACT</name>
<keyword evidence="2" id="KW-0813">Transport</keyword>
<dbReference type="EMBL" id="DSIY01000234">
    <property type="protein sequence ID" value="HEG91749.1"/>
    <property type="molecule type" value="Genomic_DNA"/>
</dbReference>
<protein>
    <submittedName>
        <fullName evidence="9">MFS transporter</fullName>
    </submittedName>
</protein>
<feature type="transmembrane region" description="Helical" evidence="7">
    <location>
        <begin position="237"/>
        <end position="258"/>
    </location>
</feature>
<feature type="transmembrane region" description="Helical" evidence="7">
    <location>
        <begin position="442"/>
        <end position="463"/>
    </location>
</feature>
<feature type="transmembrane region" description="Helical" evidence="7">
    <location>
        <begin position="329"/>
        <end position="348"/>
    </location>
</feature>
<evidence type="ECO:0000256" key="2">
    <source>
        <dbReference type="ARBA" id="ARBA00022448"/>
    </source>
</evidence>
<feature type="transmembrane region" description="Helical" evidence="7">
    <location>
        <begin position="296"/>
        <end position="317"/>
    </location>
</feature>
<dbReference type="Pfam" id="PF07690">
    <property type="entry name" value="MFS_1"/>
    <property type="match status" value="1"/>
</dbReference>
<evidence type="ECO:0000256" key="5">
    <source>
        <dbReference type="ARBA" id="ARBA00022989"/>
    </source>
</evidence>
<dbReference type="Gene3D" id="1.20.1250.20">
    <property type="entry name" value="MFS general substrate transporter like domains"/>
    <property type="match status" value="1"/>
</dbReference>
<keyword evidence="3" id="KW-1003">Cell membrane</keyword>
<dbReference type="AlphaFoldDB" id="A0A831X101"/>
<dbReference type="PROSITE" id="PS50850">
    <property type="entry name" value="MFS"/>
    <property type="match status" value="1"/>
</dbReference>
<feature type="transmembrane region" description="Helical" evidence="7">
    <location>
        <begin position="414"/>
        <end position="436"/>
    </location>
</feature>
<evidence type="ECO:0000256" key="3">
    <source>
        <dbReference type="ARBA" id="ARBA00022475"/>
    </source>
</evidence>
<evidence type="ECO:0000256" key="7">
    <source>
        <dbReference type="SAM" id="Phobius"/>
    </source>
</evidence>
<dbReference type="InterPro" id="IPR011701">
    <property type="entry name" value="MFS"/>
</dbReference>